<organism evidence="2">
    <name type="scientific">viral metagenome</name>
    <dbReference type="NCBI Taxonomy" id="1070528"/>
    <lineage>
        <taxon>unclassified sequences</taxon>
        <taxon>metagenomes</taxon>
        <taxon>organismal metagenomes</taxon>
    </lineage>
</organism>
<dbReference type="EMBL" id="MT142863">
    <property type="protein sequence ID" value="QJA89702.1"/>
    <property type="molecule type" value="Genomic_DNA"/>
</dbReference>
<accession>A0A6M3L7B0</accession>
<evidence type="ECO:0000313" key="2">
    <source>
        <dbReference type="EMBL" id="QJA89702.1"/>
    </source>
</evidence>
<gene>
    <name evidence="1" type="ORF">MM415A01865_0010</name>
    <name evidence="2" type="ORF">MM415B02515_0006</name>
</gene>
<sequence>MAKRPVTELKTSPTQDVNNPSLELVYFITQSVDGDYYDCKKLTRIKGAFATNLTTDSKEIKVSWAVQGNGIARVTIVPEAGEELTTGYLVIIGYK</sequence>
<evidence type="ECO:0000313" key="1">
    <source>
        <dbReference type="EMBL" id="QJA75150.1"/>
    </source>
</evidence>
<dbReference type="EMBL" id="MT142143">
    <property type="protein sequence ID" value="QJA75150.1"/>
    <property type="molecule type" value="Genomic_DNA"/>
</dbReference>
<reference evidence="2" key="1">
    <citation type="submission" date="2020-03" db="EMBL/GenBank/DDBJ databases">
        <title>The deep terrestrial virosphere.</title>
        <authorList>
            <person name="Holmfeldt K."/>
            <person name="Nilsson E."/>
            <person name="Simone D."/>
            <person name="Lopez-Fernandez M."/>
            <person name="Wu X."/>
            <person name="de Brujin I."/>
            <person name="Lundin D."/>
            <person name="Andersson A."/>
            <person name="Bertilsson S."/>
            <person name="Dopson M."/>
        </authorList>
    </citation>
    <scope>NUCLEOTIDE SEQUENCE</scope>
    <source>
        <strain evidence="1">MM415A01865</strain>
        <strain evidence="2">MM415B02515</strain>
    </source>
</reference>
<name>A0A6M3L7B0_9ZZZZ</name>
<protein>
    <submittedName>
        <fullName evidence="2">Uncharacterized protein</fullName>
    </submittedName>
</protein>
<proteinExistence type="predicted"/>
<dbReference type="AlphaFoldDB" id="A0A6M3L7B0"/>